<reference evidence="10" key="1">
    <citation type="submission" date="2025-08" db="UniProtKB">
        <authorList>
            <consortium name="RefSeq"/>
        </authorList>
    </citation>
    <scope>IDENTIFICATION</scope>
</reference>
<name>A0A7E5VUY2_TRINI</name>
<accession>A0A7E5VUY2</accession>
<dbReference type="Proteomes" id="UP000322000">
    <property type="component" value="Chromosome 8"/>
</dbReference>
<evidence type="ECO:0000256" key="3">
    <source>
        <dbReference type="ARBA" id="ARBA00022692"/>
    </source>
</evidence>
<keyword evidence="9" id="KW-1185">Reference proteome</keyword>
<dbReference type="AlphaFoldDB" id="A0A7E5VUY2"/>
<sequence>MFYVYFRPFNLICNFFGLSKPTITVEGVSKNISSWLKLWSILIVLALISSFCFLSNQYVNFDIKHNLQIVPDINDLIVNVLFIVINNMKSERICMSLHQVFDNTFAHLNLDGKILKLFFIKMYFWFSLLTITFLIFIIMEIAHSYPPYILLMRIPTFLSILHLFMHLYLILATMKLINDELSTILTHKEKIKTVPDVDNNLGRILKYVTCPGIKFIDTEILVQYDLKQLCSIYDNLSTSVQLLEKYHGLQIFLSIWLMFTSAVVGVTVIVCKQVQILWLVIAKSTLPSVWCFVGCYINDQLSREVDQTITLIIKILIDYRCVPSRKPVLETFKELVSNNRLQFTACSLFNLSYAMLLGTLLNVITYSIILIQLFTTM</sequence>
<keyword evidence="4 8" id="KW-1133">Transmembrane helix</keyword>
<dbReference type="InParanoid" id="A0A7E5VUY2"/>
<evidence type="ECO:0000256" key="5">
    <source>
        <dbReference type="ARBA" id="ARBA00023136"/>
    </source>
</evidence>
<dbReference type="InterPro" id="IPR013604">
    <property type="entry name" value="7TM_chemorcpt"/>
</dbReference>
<organism evidence="9 10">
    <name type="scientific">Trichoplusia ni</name>
    <name type="common">Cabbage looper</name>
    <dbReference type="NCBI Taxonomy" id="7111"/>
    <lineage>
        <taxon>Eukaryota</taxon>
        <taxon>Metazoa</taxon>
        <taxon>Ecdysozoa</taxon>
        <taxon>Arthropoda</taxon>
        <taxon>Hexapoda</taxon>
        <taxon>Insecta</taxon>
        <taxon>Pterygota</taxon>
        <taxon>Neoptera</taxon>
        <taxon>Endopterygota</taxon>
        <taxon>Lepidoptera</taxon>
        <taxon>Glossata</taxon>
        <taxon>Ditrysia</taxon>
        <taxon>Noctuoidea</taxon>
        <taxon>Noctuidae</taxon>
        <taxon>Plusiinae</taxon>
        <taxon>Trichoplusia</taxon>
    </lineage>
</organism>
<keyword evidence="3 8" id="KW-0812">Transmembrane</keyword>
<dbReference type="GeneID" id="113496941"/>
<dbReference type="Pfam" id="PF08395">
    <property type="entry name" value="7tm_7"/>
    <property type="match status" value="1"/>
</dbReference>
<evidence type="ECO:0000256" key="6">
    <source>
        <dbReference type="ARBA" id="ARBA00023170"/>
    </source>
</evidence>
<dbReference type="GO" id="GO:0007165">
    <property type="term" value="P:signal transduction"/>
    <property type="evidence" value="ECO:0007669"/>
    <property type="project" value="UniProtKB-KW"/>
</dbReference>
<dbReference type="RefSeq" id="XP_026732144.1">
    <property type="nucleotide sequence ID" value="XM_026876343.1"/>
</dbReference>
<evidence type="ECO:0000256" key="4">
    <source>
        <dbReference type="ARBA" id="ARBA00022989"/>
    </source>
</evidence>
<protein>
    <recommendedName>
        <fullName evidence="8">Gustatory receptor</fullName>
    </recommendedName>
</protein>
<gene>
    <name evidence="10" type="primary">LOC113496941</name>
</gene>
<dbReference type="OrthoDB" id="7312588at2759"/>
<feature type="transmembrane region" description="Helical" evidence="8">
    <location>
        <begin position="123"/>
        <end position="142"/>
    </location>
</feature>
<evidence type="ECO:0000256" key="1">
    <source>
        <dbReference type="ARBA" id="ARBA00004651"/>
    </source>
</evidence>
<comment type="caution">
    <text evidence="8">Lacks conserved residue(s) required for the propagation of feature annotation.</text>
</comment>
<feature type="transmembrane region" description="Helical" evidence="8">
    <location>
        <begin position="276"/>
        <end position="297"/>
    </location>
</feature>
<feature type="transmembrane region" description="Helical" evidence="8">
    <location>
        <begin position="38"/>
        <end position="59"/>
    </location>
</feature>
<feature type="transmembrane region" description="Helical" evidence="8">
    <location>
        <begin position="148"/>
        <end position="171"/>
    </location>
</feature>
<dbReference type="GO" id="GO:0043025">
    <property type="term" value="C:neuronal cell body"/>
    <property type="evidence" value="ECO:0007669"/>
    <property type="project" value="TreeGrafter"/>
</dbReference>
<dbReference type="PANTHER" id="PTHR21143">
    <property type="entry name" value="INVERTEBRATE GUSTATORY RECEPTOR"/>
    <property type="match status" value="1"/>
</dbReference>
<keyword evidence="6 8" id="KW-0675">Receptor</keyword>
<evidence type="ECO:0000313" key="9">
    <source>
        <dbReference type="Proteomes" id="UP000322000"/>
    </source>
</evidence>
<evidence type="ECO:0000256" key="8">
    <source>
        <dbReference type="RuleBase" id="RU363108"/>
    </source>
</evidence>
<dbReference type="GO" id="GO:0050909">
    <property type="term" value="P:sensory perception of taste"/>
    <property type="evidence" value="ECO:0007669"/>
    <property type="project" value="InterPro"/>
</dbReference>
<evidence type="ECO:0000256" key="2">
    <source>
        <dbReference type="ARBA" id="ARBA00022475"/>
    </source>
</evidence>
<dbReference type="GO" id="GO:0007635">
    <property type="term" value="P:chemosensory behavior"/>
    <property type="evidence" value="ECO:0007669"/>
    <property type="project" value="TreeGrafter"/>
</dbReference>
<keyword evidence="5 8" id="KW-0472">Membrane</keyword>
<keyword evidence="2 8" id="KW-1003">Cell membrane</keyword>
<dbReference type="KEGG" id="tnl:113496941"/>
<dbReference type="GO" id="GO:0030425">
    <property type="term" value="C:dendrite"/>
    <property type="evidence" value="ECO:0007669"/>
    <property type="project" value="TreeGrafter"/>
</dbReference>
<dbReference type="GO" id="GO:0008049">
    <property type="term" value="P:male courtship behavior"/>
    <property type="evidence" value="ECO:0007669"/>
    <property type="project" value="TreeGrafter"/>
</dbReference>
<keyword evidence="7 8" id="KW-0807">Transducer</keyword>
<comment type="subcellular location">
    <subcellularLocation>
        <location evidence="1 8">Cell membrane</location>
        <topology evidence="1 8">Multi-pass membrane protein</topology>
    </subcellularLocation>
</comment>
<dbReference type="GO" id="GO:0005886">
    <property type="term" value="C:plasma membrane"/>
    <property type="evidence" value="ECO:0007669"/>
    <property type="project" value="UniProtKB-SubCell"/>
</dbReference>
<feature type="transmembrane region" description="Helical" evidence="8">
    <location>
        <begin position="251"/>
        <end position="270"/>
    </location>
</feature>
<proteinExistence type="inferred from homology"/>
<dbReference type="GO" id="GO:0030424">
    <property type="term" value="C:axon"/>
    <property type="evidence" value="ECO:0007669"/>
    <property type="project" value="TreeGrafter"/>
</dbReference>
<comment type="similarity">
    <text evidence="8">Belongs to the insect chemoreceptor superfamily. Gustatory receptor (GR) family.</text>
</comment>
<evidence type="ECO:0000256" key="7">
    <source>
        <dbReference type="ARBA" id="ARBA00023224"/>
    </source>
</evidence>
<dbReference type="PANTHER" id="PTHR21143:SF133">
    <property type="entry name" value="GUSTATORY AND PHEROMONE RECEPTOR 32A-RELATED"/>
    <property type="match status" value="1"/>
</dbReference>
<feature type="transmembrane region" description="Helical" evidence="8">
    <location>
        <begin position="348"/>
        <end position="374"/>
    </location>
</feature>
<comment type="function">
    <text evidence="8">Gustatory receptor which mediates acceptance or avoidance behavior, depending on its substrates.</text>
</comment>
<evidence type="ECO:0000313" key="10">
    <source>
        <dbReference type="RefSeq" id="XP_026732144.1"/>
    </source>
</evidence>